<dbReference type="RefSeq" id="WP_109868410.1">
    <property type="nucleotide sequence ID" value="NZ_QGNA01000001.1"/>
</dbReference>
<comment type="caution">
    <text evidence="1">The sequence shown here is derived from an EMBL/GenBank/DDBJ whole genome shotgun (WGS) entry which is preliminary data.</text>
</comment>
<dbReference type="Proteomes" id="UP000245765">
    <property type="component" value="Unassembled WGS sequence"/>
</dbReference>
<reference evidence="2" key="1">
    <citation type="submission" date="2018-05" db="EMBL/GenBank/DDBJ databases">
        <authorList>
            <person name="Du Z."/>
            <person name="Wang X."/>
        </authorList>
    </citation>
    <scope>NUCLEOTIDE SEQUENCE [LARGE SCALE GENOMIC DNA]</scope>
    <source>
        <strain evidence="2">CQN31</strain>
    </source>
</reference>
<evidence type="ECO:0000313" key="1">
    <source>
        <dbReference type="EMBL" id="PWS37788.1"/>
    </source>
</evidence>
<dbReference type="AlphaFoldDB" id="A0A317FJG5"/>
<accession>A0A317FJG5</accession>
<name>A0A317FJG5_9PROT</name>
<dbReference type="EMBL" id="QGNA01000001">
    <property type="protein sequence ID" value="PWS37788.1"/>
    <property type="molecule type" value="Genomic_DNA"/>
</dbReference>
<gene>
    <name evidence="1" type="ORF">DFH01_00250</name>
</gene>
<sequence length="107" mass="11689">MKDEHSARPPLWQAVRLIHAALDDRETCDRDRAIAQAMLGAMETARLPWIADAAADLAETVADPTADADLRQHAWRALAEEHHAQRPIRRALARGAAPWLVVGGTAA</sequence>
<evidence type="ECO:0000313" key="2">
    <source>
        <dbReference type="Proteomes" id="UP000245765"/>
    </source>
</evidence>
<organism evidence="1 2">
    <name type="scientific">Falsiroseomonas bella</name>
    <dbReference type="NCBI Taxonomy" id="2184016"/>
    <lineage>
        <taxon>Bacteria</taxon>
        <taxon>Pseudomonadati</taxon>
        <taxon>Pseudomonadota</taxon>
        <taxon>Alphaproteobacteria</taxon>
        <taxon>Acetobacterales</taxon>
        <taxon>Roseomonadaceae</taxon>
        <taxon>Falsiroseomonas</taxon>
    </lineage>
</organism>
<proteinExistence type="predicted"/>
<protein>
    <submittedName>
        <fullName evidence="1">Uncharacterized protein</fullName>
    </submittedName>
</protein>
<keyword evidence="2" id="KW-1185">Reference proteome</keyword>